<evidence type="ECO:0000256" key="1">
    <source>
        <dbReference type="ARBA" id="ARBA00023157"/>
    </source>
</evidence>
<proteinExistence type="predicted"/>
<evidence type="ECO:0000313" key="4">
    <source>
        <dbReference type="EMBL" id="CAI5443447.1"/>
    </source>
</evidence>
<keyword evidence="2" id="KW-0732">Signal</keyword>
<evidence type="ECO:0000256" key="2">
    <source>
        <dbReference type="SAM" id="SignalP"/>
    </source>
</evidence>
<dbReference type="SUPFAM" id="SSF47862">
    <property type="entry name" value="Saposin"/>
    <property type="match status" value="1"/>
</dbReference>
<evidence type="ECO:0000259" key="3">
    <source>
        <dbReference type="PROSITE" id="PS50015"/>
    </source>
</evidence>
<protein>
    <recommendedName>
        <fullName evidence="3">Saposin B-type domain-containing protein</fullName>
    </recommendedName>
</protein>
<sequence length="100" mass="11211">MKLLILLICALFAVSTVAANGLEKDCLVAVEEAQKYLENDENAPEIEEFLEKRLCKILPKLDGVCSLFVGQFFPQILELIRNSTKNSAETCEKIAETFPF</sequence>
<keyword evidence="1" id="KW-1015">Disulfide bond</keyword>
<reference evidence="4" key="1">
    <citation type="submission" date="2022-11" db="EMBL/GenBank/DDBJ databases">
        <authorList>
            <person name="Kikuchi T."/>
        </authorList>
    </citation>
    <scope>NUCLEOTIDE SEQUENCE</scope>
    <source>
        <strain evidence="4">PS1010</strain>
    </source>
</reference>
<comment type="caution">
    <text evidence="4">The sequence shown here is derived from an EMBL/GenBank/DDBJ whole genome shotgun (WGS) entry which is preliminary data.</text>
</comment>
<dbReference type="InterPro" id="IPR008139">
    <property type="entry name" value="SaposinB_dom"/>
</dbReference>
<evidence type="ECO:0000313" key="5">
    <source>
        <dbReference type="Proteomes" id="UP001152747"/>
    </source>
</evidence>
<dbReference type="Gene3D" id="1.10.225.10">
    <property type="entry name" value="Saposin-like"/>
    <property type="match status" value="1"/>
</dbReference>
<feature type="chain" id="PRO_5040351875" description="Saposin B-type domain-containing protein" evidence="2">
    <location>
        <begin position="20"/>
        <end position="100"/>
    </location>
</feature>
<gene>
    <name evidence="4" type="ORF">CAMP_LOCUS6084</name>
</gene>
<dbReference type="PROSITE" id="PS50015">
    <property type="entry name" value="SAP_B"/>
    <property type="match status" value="1"/>
</dbReference>
<accession>A0A9P1ICU3</accession>
<feature type="domain" description="Saposin B-type" evidence="3">
    <location>
        <begin position="19"/>
        <end position="100"/>
    </location>
</feature>
<name>A0A9P1ICU3_9PELO</name>
<organism evidence="4 5">
    <name type="scientific">Caenorhabditis angaria</name>
    <dbReference type="NCBI Taxonomy" id="860376"/>
    <lineage>
        <taxon>Eukaryota</taxon>
        <taxon>Metazoa</taxon>
        <taxon>Ecdysozoa</taxon>
        <taxon>Nematoda</taxon>
        <taxon>Chromadorea</taxon>
        <taxon>Rhabditida</taxon>
        <taxon>Rhabditina</taxon>
        <taxon>Rhabditomorpha</taxon>
        <taxon>Rhabditoidea</taxon>
        <taxon>Rhabditidae</taxon>
        <taxon>Peloderinae</taxon>
        <taxon>Caenorhabditis</taxon>
    </lineage>
</organism>
<dbReference type="SMART" id="SM00741">
    <property type="entry name" value="SapB"/>
    <property type="match status" value="1"/>
</dbReference>
<feature type="signal peptide" evidence="2">
    <location>
        <begin position="1"/>
        <end position="19"/>
    </location>
</feature>
<keyword evidence="5" id="KW-1185">Reference proteome</keyword>
<dbReference type="EMBL" id="CANHGI010000002">
    <property type="protein sequence ID" value="CAI5443447.1"/>
    <property type="molecule type" value="Genomic_DNA"/>
</dbReference>
<dbReference type="InterPro" id="IPR011001">
    <property type="entry name" value="Saposin-like"/>
</dbReference>
<dbReference type="AlphaFoldDB" id="A0A9P1ICU3"/>
<dbReference type="Proteomes" id="UP001152747">
    <property type="component" value="Unassembled WGS sequence"/>
</dbReference>